<dbReference type="Pfam" id="PF00440">
    <property type="entry name" value="TetR_N"/>
    <property type="match status" value="1"/>
</dbReference>
<dbReference type="InterPro" id="IPR009057">
    <property type="entry name" value="Homeodomain-like_sf"/>
</dbReference>
<gene>
    <name evidence="4" type="ORF">IV56_GL000082</name>
</gene>
<proteinExistence type="predicted"/>
<dbReference type="PANTHER" id="PTHR30055:SF226">
    <property type="entry name" value="HTH-TYPE TRANSCRIPTIONAL REGULATOR PKSA"/>
    <property type="match status" value="1"/>
</dbReference>
<evidence type="ECO:0000313" key="5">
    <source>
        <dbReference type="Proteomes" id="UP000050969"/>
    </source>
</evidence>
<feature type="DNA-binding region" description="H-T-H motif" evidence="2">
    <location>
        <begin position="33"/>
        <end position="52"/>
    </location>
</feature>
<evidence type="ECO:0000256" key="2">
    <source>
        <dbReference type="PROSITE-ProRule" id="PRU00335"/>
    </source>
</evidence>
<dbReference type="SUPFAM" id="SSF46689">
    <property type="entry name" value="Homeodomain-like"/>
    <property type="match status" value="1"/>
</dbReference>
<reference evidence="4 5" key="1">
    <citation type="journal article" date="2015" name="Genome Announc.">
        <title>Expanding the biotechnology potential of lactobacilli through comparative genomics of 213 strains and associated genera.</title>
        <authorList>
            <person name="Sun Z."/>
            <person name="Harris H.M."/>
            <person name="McCann A."/>
            <person name="Guo C."/>
            <person name="Argimon S."/>
            <person name="Zhang W."/>
            <person name="Yang X."/>
            <person name="Jeffery I.B."/>
            <person name="Cooney J.C."/>
            <person name="Kagawa T.F."/>
            <person name="Liu W."/>
            <person name="Song Y."/>
            <person name="Salvetti E."/>
            <person name="Wrobel A."/>
            <person name="Rasinkangas P."/>
            <person name="Parkhill J."/>
            <person name="Rea M.C."/>
            <person name="O'Sullivan O."/>
            <person name="Ritari J."/>
            <person name="Douillard F.P."/>
            <person name="Paul Ross R."/>
            <person name="Yang R."/>
            <person name="Briner A.E."/>
            <person name="Felis G.E."/>
            <person name="de Vos W.M."/>
            <person name="Barrangou R."/>
            <person name="Klaenhammer T.R."/>
            <person name="Caufield P.W."/>
            <person name="Cui Y."/>
            <person name="Zhang H."/>
            <person name="O'Toole P.W."/>
        </authorList>
    </citation>
    <scope>NUCLEOTIDE SEQUENCE [LARGE SCALE GENOMIC DNA]</scope>
    <source>
        <strain evidence="4 5">DSM 24301</strain>
    </source>
</reference>
<keyword evidence="5" id="KW-1185">Reference proteome</keyword>
<evidence type="ECO:0000313" key="4">
    <source>
        <dbReference type="EMBL" id="KRO18930.1"/>
    </source>
</evidence>
<dbReference type="InterPro" id="IPR001647">
    <property type="entry name" value="HTH_TetR"/>
</dbReference>
<dbReference type="PATRIC" id="fig|1293598.4.peg.83"/>
<dbReference type="Proteomes" id="UP000050969">
    <property type="component" value="Unassembled WGS sequence"/>
</dbReference>
<dbReference type="GO" id="GO:0003700">
    <property type="term" value="F:DNA-binding transcription factor activity"/>
    <property type="evidence" value="ECO:0007669"/>
    <property type="project" value="TreeGrafter"/>
</dbReference>
<dbReference type="PROSITE" id="PS50977">
    <property type="entry name" value="HTH_TETR_2"/>
    <property type="match status" value="1"/>
</dbReference>
<dbReference type="PANTHER" id="PTHR30055">
    <property type="entry name" value="HTH-TYPE TRANSCRIPTIONAL REGULATOR RUTR"/>
    <property type="match status" value="1"/>
</dbReference>
<dbReference type="STRING" id="1293598.IV56_GL000082"/>
<dbReference type="GO" id="GO:0000976">
    <property type="term" value="F:transcription cis-regulatory region binding"/>
    <property type="evidence" value="ECO:0007669"/>
    <property type="project" value="TreeGrafter"/>
</dbReference>
<comment type="caution">
    <text evidence="4">The sequence shown here is derived from an EMBL/GenBank/DDBJ whole genome shotgun (WGS) entry which is preliminary data.</text>
</comment>
<keyword evidence="1 2" id="KW-0238">DNA-binding</keyword>
<organism evidence="4 5">
    <name type="scientific">Lacticaseibacillus saniviri JCM 17471 = DSM 24301</name>
    <dbReference type="NCBI Taxonomy" id="1293598"/>
    <lineage>
        <taxon>Bacteria</taxon>
        <taxon>Bacillati</taxon>
        <taxon>Bacillota</taxon>
        <taxon>Bacilli</taxon>
        <taxon>Lactobacillales</taxon>
        <taxon>Lactobacillaceae</taxon>
        <taxon>Lacticaseibacillus</taxon>
    </lineage>
</organism>
<dbReference type="OrthoDB" id="9814200at2"/>
<dbReference type="Gene3D" id="1.10.357.10">
    <property type="entry name" value="Tetracycline Repressor, domain 2"/>
    <property type="match status" value="1"/>
</dbReference>
<name>A0A0R2N2C9_9LACO</name>
<dbReference type="RefSeq" id="WP_054777046.1">
    <property type="nucleotide sequence ID" value="NZ_BBBX01000007.1"/>
</dbReference>
<dbReference type="AlphaFoldDB" id="A0A0R2N2C9"/>
<evidence type="ECO:0000259" key="3">
    <source>
        <dbReference type="PROSITE" id="PS50977"/>
    </source>
</evidence>
<dbReference type="InterPro" id="IPR050109">
    <property type="entry name" value="HTH-type_TetR-like_transc_reg"/>
</dbReference>
<accession>A0A0R2N2C9</accession>
<evidence type="ECO:0000256" key="1">
    <source>
        <dbReference type="ARBA" id="ARBA00023125"/>
    </source>
</evidence>
<sequence>MSQKQTNKTLHQREKMLVVARKLFATKGYEATTTRKINEGAHTSDGLLYYYFPGGKKELLDAILSEARDKRTAAIHAFTFAPVTDLAGTQSEIMRFFKFVWATLIETENYQVFNITIQEKTLLTDEQTDWLHQLNLLILEQLTGFLNTQRPCLQTTADVIPIMAQNLVANLQATIFTNLVMLDRLHLPDEKWEELNQRISFILHKN</sequence>
<feature type="domain" description="HTH tetR-type" evidence="3">
    <location>
        <begin position="10"/>
        <end position="70"/>
    </location>
</feature>
<protein>
    <recommendedName>
        <fullName evidence="3">HTH tetR-type domain-containing protein</fullName>
    </recommendedName>
</protein>
<dbReference type="EMBL" id="JQCE01000001">
    <property type="protein sequence ID" value="KRO18930.1"/>
    <property type="molecule type" value="Genomic_DNA"/>
</dbReference>